<accession>A0A9P7F4L0</accession>
<keyword evidence="2" id="KW-1185">Reference proteome</keyword>
<reference evidence="1" key="1">
    <citation type="journal article" date="2020" name="New Phytol.">
        <title>Comparative genomics reveals dynamic genome evolution in host specialist ectomycorrhizal fungi.</title>
        <authorList>
            <person name="Lofgren L.A."/>
            <person name="Nguyen N.H."/>
            <person name="Vilgalys R."/>
            <person name="Ruytinx J."/>
            <person name="Liao H.L."/>
            <person name="Branco S."/>
            <person name="Kuo A."/>
            <person name="LaButti K."/>
            <person name="Lipzen A."/>
            <person name="Andreopoulos W."/>
            <person name="Pangilinan J."/>
            <person name="Riley R."/>
            <person name="Hundley H."/>
            <person name="Na H."/>
            <person name="Barry K."/>
            <person name="Grigoriev I.V."/>
            <person name="Stajich J.E."/>
            <person name="Kennedy P.G."/>
        </authorList>
    </citation>
    <scope>NUCLEOTIDE SEQUENCE</scope>
    <source>
        <strain evidence="1">FC423</strain>
    </source>
</reference>
<organism evidence="1 2">
    <name type="scientific">Suillus discolor</name>
    <dbReference type="NCBI Taxonomy" id="1912936"/>
    <lineage>
        <taxon>Eukaryota</taxon>
        <taxon>Fungi</taxon>
        <taxon>Dikarya</taxon>
        <taxon>Basidiomycota</taxon>
        <taxon>Agaricomycotina</taxon>
        <taxon>Agaricomycetes</taxon>
        <taxon>Agaricomycetidae</taxon>
        <taxon>Boletales</taxon>
        <taxon>Suillineae</taxon>
        <taxon>Suillaceae</taxon>
        <taxon>Suillus</taxon>
    </lineage>
</organism>
<proteinExistence type="predicted"/>
<sequence>MTSLRHRKHAGLQQSMITTRRRSGSIAKAALQIVGKYYALTDDNEVYRITVVMCPDRKPKWFHRNLDWLDDDRAEVKRVVCQRWTESCALSRSLRMCTYAKMALGLLSSASKVRIVSLRVLYHAQPPSMQIILAQTDRDQGILRLLEKLGQVYDFMMQDKTLGGIPSMQGIVGRIVQQTFECSQFIKDYSATKSFWKRLGKNVISEQKIRLSSTSIC</sequence>
<dbReference type="GeneID" id="64691026"/>
<dbReference type="Proteomes" id="UP000823399">
    <property type="component" value="Unassembled WGS sequence"/>
</dbReference>
<protein>
    <submittedName>
        <fullName evidence="1">Uncharacterized protein</fullName>
    </submittedName>
</protein>
<evidence type="ECO:0000313" key="1">
    <source>
        <dbReference type="EMBL" id="KAG2105777.1"/>
    </source>
</evidence>
<evidence type="ECO:0000313" key="2">
    <source>
        <dbReference type="Proteomes" id="UP000823399"/>
    </source>
</evidence>
<dbReference type="OrthoDB" id="3050260at2759"/>
<comment type="caution">
    <text evidence="1">The sequence shown here is derived from an EMBL/GenBank/DDBJ whole genome shotgun (WGS) entry which is preliminary data.</text>
</comment>
<dbReference type="EMBL" id="JABBWM010000037">
    <property type="protein sequence ID" value="KAG2105777.1"/>
    <property type="molecule type" value="Genomic_DNA"/>
</dbReference>
<dbReference type="AlphaFoldDB" id="A0A9P7F4L0"/>
<gene>
    <name evidence="1" type="ORF">F5147DRAFT_237247</name>
</gene>
<dbReference type="RefSeq" id="XP_041291333.1">
    <property type="nucleotide sequence ID" value="XM_041428767.1"/>
</dbReference>
<name>A0A9P7F4L0_9AGAM</name>